<dbReference type="InterPro" id="IPR029033">
    <property type="entry name" value="His_PPase_superfam"/>
</dbReference>
<dbReference type="PIRSF" id="PIRSF000709">
    <property type="entry name" value="6PFK_2-Ptase"/>
    <property type="match status" value="1"/>
</dbReference>
<proteinExistence type="predicted"/>
<reference evidence="4 5" key="1">
    <citation type="submission" date="2018-05" db="EMBL/GenBank/DDBJ databases">
        <title>Whole genome sequencing of Paracoccus thiocyanatus SST.</title>
        <authorList>
            <person name="Ghosh W."/>
            <person name="Rameez M.J."/>
            <person name="Roy C."/>
        </authorList>
    </citation>
    <scope>NUCLEOTIDE SEQUENCE [LARGE SCALE GENOMIC DNA]</scope>
    <source>
        <strain evidence="4 5">SST</strain>
    </source>
</reference>
<evidence type="ECO:0000256" key="2">
    <source>
        <dbReference type="ARBA" id="ARBA00023235"/>
    </source>
</evidence>
<keyword evidence="5" id="KW-1185">Reference proteome</keyword>
<dbReference type="EMBL" id="QFCQ01000071">
    <property type="protein sequence ID" value="RDW12708.1"/>
    <property type="molecule type" value="Genomic_DNA"/>
</dbReference>
<feature type="binding site" evidence="3">
    <location>
        <position position="64"/>
    </location>
    <ligand>
        <name>substrate</name>
    </ligand>
</feature>
<dbReference type="GO" id="GO:0016791">
    <property type="term" value="F:phosphatase activity"/>
    <property type="evidence" value="ECO:0007669"/>
    <property type="project" value="TreeGrafter"/>
</dbReference>
<dbReference type="GO" id="GO:0005737">
    <property type="term" value="C:cytoplasm"/>
    <property type="evidence" value="ECO:0007669"/>
    <property type="project" value="TreeGrafter"/>
</dbReference>
<dbReference type="InterPro" id="IPR013078">
    <property type="entry name" value="His_Pase_superF_clade-1"/>
</dbReference>
<evidence type="ECO:0000256" key="1">
    <source>
        <dbReference type="ARBA" id="ARBA00023152"/>
    </source>
</evidence>
<dbReference type="PANTHER" id="PTHR48100">
    <property type="entry name" value="BROAD-SPECIFICITY PHOSPHATASE YOR283W-RELATED"/>
    <property type="match status" value="1"/>
</dbReference>
<organism evidence="4 5">
    <name type="scientific">Paracoccus thiocyanatus</name>
    <dbReference type="NCBI Taxonomy" id="34006"/>
    <lineage>
        <taxon>Bacteria</taxon>
        <taxon>Pseudomonadati</taxon>
        <taxon>Pseudomonadota</taxon>
        <taxon>Alphaproteobacteria</taxon>
        <taxon>Rhodobacterales</taxon>
        <taxon>Paracoccaceae</taxon>
        <taxon>Paracoccus</taxon>
    </lineage>
</organism>
<dbReference type="SUPFAM" id="SSF53254">
    <property type="entry name" value="Phosphoglycerate mutase-like"/>
    <property type="match status" value="1"/>
</dbReference>
<keyword evidence="1" id="KW-0324">Glycolysis</keyword>
<dbReference type="Pfam" id="PF00300">
    <property type="entry name" value="His_Phos_1"/>
    <property type="match status" value="1"/>
</dbReference>
<dbReference type="InterPro" id="IPR001345">
    <property type="entry name" value="PG/BPGM_mutase_AS"/>
</dbReference>
<evidence type="ECO:0000256" key="3">
    <source>
        <dbReference type="PIRSR" id="PIRSR613078-2"/>
    </source>
</evidence>
<dbReference type="AlphaFoldDB" id="A0A3D8PBL6"/>
<dbReference type="SMART" id="SM00855">
    <property type="entry name" value="PGAM"/>
    <property type="match status" value="1"/>
</dbReference>
<keyword evidence="2" id="KW-0413">Isomerase</keyword>
<protein>
    <submittedName>
        <fullName evidence="4">Histidine phosphatase family protein</fullName>
    </submittedName>
</protein>
<accession>A0A3D8PBL6</accession>
<dbReference type="PANTHER" id="PTHR48100:SF1">
    <property type="entry name" value="HISTIDINE PHOSPHATASE FAMILY PROTEIN-RELATED"/>
    <property type="match status" value="1"/>
</dbReference>
<comment type="caution">
    <text evidence="4">The sequence shown here is derived from an EMBL/GenBank/DDBJ whole genome shotgun (WGS) entry which is preliminary data.</text>
</comment>
<dbReference type="Proteomes" id="UP000256679">
    <property type="component" value="Unassembled WGS sequence"/>
</dbReference>
<feature type="binding site" evidence="3">
    <location>
        <begin position="14"/>
        <end position="21"/>
    </location>
    <ligand>
        <name>substrate</name>
    </ligand>
</feature>
<name>A0A3D8PBL6_9RHOB</name>
<evidence type="ECO:0000313" key="5">
    <source>
        <dbReference type="Proteomes" id="UP000256679"/>
    </source>
</evidence>
<dbReference type="Gene3D" id="3.40.50.1240">
    <property type="entry name" value="Phosphoglycerate mutase-like"/>
    <property type="match status" value="1"/>
</dbReference>
<dbReference type="CDD" id="cd07067">
    <property type="entry name" value="HP_PGM_like"/>
    <property type="match status" value="1"/>
</dbReference>
<dbReference type="PROSITE" id="PS00175">
    <property type="entry name" value="PG_MUTASE"/>
    <property type="match status" value="1"/>
</dbReference>
<evidence type="ECO:0000313" key="4">
    <source>
        <dbReference type="EMBL" id="RDW12708.1"/>
    </source>
</evidence>
<sequence length="189" mass="21088">MGLMPDWPDLYLTRHGQTVWNAEGRMQGRLDSPLTPMGEAQARRLAWLVQDLRGVARYASTAGRARQTARIAFGKQGFIADERLHEIDIGAFAGRLSSELRLDHPQIFACHGLGWYDRVPGGEHFAGLEARVRSFLNDLPGPALIVTHGITLRMLRAVAMGLPPDRLDEMPVFQGALHLVSRGRHQVFF</sequence>
<gene>
    <name evidence="4" type="ORF">DIE28_12195</name>
</gene>
<dbReference type="InterPro" id="IPR050275">
    <property type="entry name" value="PGM_Phosphatase"/>
</dbReference>